<accession>A0ABW9IQU8</accession>
<dbReference type="Proteomes" id="UP001631993">
    <property type="component" value="Unassembled WGS sequence"/>
</dbReference>
<comment type="caution">
    <text evidence="1">The sequence shown here is derived from an EMBL/GenBank/DDBJ whole genome shotgun (WGS) entry which is preliminary data.</text>
</comment>
<evidence type="ECO:0000313" key="1">
    <source>
        <dbReference type="EMBL" id="MFM9650844.1"/>
    </source>
</evidence>
<dbReference type="EMBL" id="JBJVNE010000018">
    <property type="protein sequence ID" value="MFM9650844.1"/>
    <property type="molecule type" value="Genomic_DNA"/>
</dbReference>
<proteinExistence type="predicted"/>
<gene>
    <name evidence="1" type="ORF">ACKI1S_32440</name>
</gene>
<keyword evidence="2" id="KW-1185">Reference proteome</keyword>
<name>A0ABW9IQU8_STRGJ</name>
<sequence>MSEITSWRRVADPRDNSFLSRATLAHSVDATDAKGEGMNAVAERIALAVLK</sequence>
<evidence type="ECO:0000313" key="2">
    <source>
        <dbReference type="Proteomes" id="UP001631993"/>
    </source>
</evidence>
<reference evidence="1 2" key="1">
    <citation type="submission" date="2024-12" db="EMBL/GenBank/DDBJ databases">
        <title>Forecasting of Potato common scab and diversities of Pathogenic streptomyces spp. in china.</title>
        <authorList>
            <person name="Handique U."/>
            <person name="Wu J."/>
        </authorList>
    </citation>
    <scope>NUCLEOTIDE SEQUENCE [LARGE SCALE GENOMIC DNA]</scope>
    <source>
        <strain evidence="1 2">ZRIMU1585</strain>
    </source>
</reference>
<protein>
    <submittedName>
        <fullName evidence="1">Uncharacterized protein</fullName>
    </submittedName>
</protein>
<organism evidence="1 2">
    <name type="scientific">Streptomyces galilaeus</name>
    <dbReference type="NCBI Taxonomy" id="33899"/>
    <lineage>
        <taxon>Bacteria</taxon>
        <taxon>Bacillati</taxon>
        <taxon>Actinomycetota</taxon>
        <taxon>Actinomycetes</taxon>
        <taxon>Kitasatosporales</taxon>
        <taxon>Streptomycetaceae</taxon>
        <taxon>Streptomyces</taxon>
    </lineage>
</organism>
<dbReference type="RefSeq" id="WP_369279392.1">
    <property type="nucleotide sequence ID" value="NZ_JBJVMW010000002.1"/>
</dbReference>